<dbReference type="EMBL" id="CM001167">
    <property type="protein sequence ID" value="EGJ70793.1"/>
    <property type="molecule type" value="Genomic_DNA"/>
</dbReference>
<protein>
    <submittedName>
        <fullName evidence="1">Uncharacterized protein</fullName>
    </submittedName>
</protein>
<dbReference type="HOGENOM" id="CLU_2731517_0_0_10"/>
<accession>F3ZRY7</accession>
<organism evidence="1 2">
    <name type="scientific">Bacteroides coprosuis DSM 18011</name>
    <dbReference type="NCBI Taxonomy" id="679937"/>
    <lineage>
        <taxon>Bacteria</taxon>
        <taxon>Pseudomonadati</taxon>
        <taxon>Bacteroidota</taxon>
        <taxon>Bacteroidia</taxon>
        <taxon>Bacteroidales</taxon>
        <taxon>Bacteroidaceae</taxon>
        <taxon>Bacteroides</taxon>
    </lineage>
</organism>
<dbReference type="STRING" id="679937.Bcop_0575"/>
<name>F3ZRY7_9BACE</name>
<evidence type="ECO:0000313" key="1">
    <source>
        <dbReference type="EMBL" id="EGJ70793.1"/>
    </source>
</evidence>
<sequence length="71" mass="8871">MQYIIRHNLSSIQKILEINKLFQELKRMNYFRLLTFLFRFSFINQNKSRYLYHTKLLTNEPEQSKHNNTYL</sequence>
<dbReference type="AlphaFoldDB" id="F3ZRY7"/>
<evidence type="ECO:0000313" key="2">
    <source>
        <dbReference type="Proteomes" id="UP000018439"/>
    </source>
</evidence>
<proteinExistence type="predicted"/>
<gene>
    <name evidence="1" type="ORF">Bcop_0575</name>
</gene>
<reference evidence="1 2" key="1">
    <citation type="journal article" date="2011" name="Stand. Genomic Sci.">
        <title>Non-contiguous finished genome sequence of Bacteroides coprosuis type strain (PC139).</title>
        <authorList>
            <person name="Land M."/>
            <person name="Held B."/>
            <person name="Gronow S."/>
            <person name="Abt B."/>
            <person name="Lucas S."/>
            <person name="Del Rio T.G."/>
            <person name="Nolan M."/>
            <person name="Tice H."/>
            <person name="Cheng J.F."/>
            <person name="Pitluck S."/>
            <person name="Liolios K."/>
            <person name="Pagani I."/>
            <person name="Ivanova N."/>
            <person name="Mavromatis K."/>
            <person name="Mikhailova N."/>
            <person name="Pati A."/>
            <person name="Tapia R."/>
            <person name="Han C."/>
            <person name="Goodwin L."/>
            <person name="Chen A."/>
            <person name="Palaniappan K."/>
            <person name="Hauser L."/>
            <person name="Brambilla E.M."/>
            <person name="Rohde M."/>
            <person name="Goker M."/>
            <person name="Detter J.C."/>
            <person name="Woyke T."/>
            <person name="Bristow J."/>
            <person name="Eisen J.A."/>
            <person name="Markowitz V."/>
            <person name="Hugenholtz P."/>
            <person name="Kyrpides N.C."/>
            <person name="Klenk H.P."/>
            <person name="Lapidus A."/>
        </authorList>
    </citation>
    <scope>NUCLEOTIDE SEQUENCE</scope>
    <source>
        <strain evidence="1 2">DSM 18011</strain>
    </source>
</reference>
<dbReference type="Proteomes" id="UP000018439">
    <property type="component" value="Chromosome"/>
</dbReference>
<keyword evidence="2" id="KW-1185">Reference proteome</keyword>